<evidence type="ECO:0000313" key="2">
    <source>
        <dbReference type="Proteomes" id="UP000001542"/>
    </source>
</evidence>
<dbReference type="Proteomes" id="UP000001542">
    <property type="component" value="Unassembled WGS sequence"/>
</dbReference>
<reference evidence="1" key="2">
    <citation type="journal article" date="2007" name="Science">
        <title>Draft genome sequence of the sexually transmitted pathogen Trichomonas vaginalis.</title>
        <authorList>
            <person name="Carlton J.M."/>
            <person name="Hirt R.P."/>
            <person name="Silva J.C."/>
            <person name="Delcher A.L."/>
            <person name="Schatz M."/>
            <person name="Zhao Q."/>
            <person name="Wortman J.R."/>
            <person name="Bidwell S.L."/>
            <person name="Alsmark U.C.M."/>
            <person name="Besteiro S."/>
            <person name="Sicheritz-Ponten T."/>
            <person name="Noel C.J."/>
            <person name="Dacks J.B."/>
            <person name="Foster P.G."/>
            <person name="Simillion C."/>
            <person name="Van de Peer Y."/>
            <person name="Miranda-Saavedra D."/>
            <person name="Barton G.J."/>
            <person name="Westrop G.D."/>
            <person name="Mueller S."/>
            <person name="Dessi D."/>
            <person name="Fiori P.L."/>
            <person name="Ren Q."/>
            <person name="Paulsen I."/>
            <person name="Zhang H."/>
            <person name="Bastida-Corcuera F.D."/>
            <person name="Simoes-Barbosa A."/>
            <person name="Brown M.T."/>
            <person name="Hayes R.D."/>
            <person name="Mukherjee M."/>
            <person name="Okumura C.Y."/>
            <person name="Schneider R."/>
            <person name="Smith A.J."/>
            <person name="Vanacova S."/>
            <person name="Villalvazo M."/>
            <person name="Haas B.J."/>
            <person name="Pertea M."/>
            <person name="Feldblyum T.V."/>
            <person name="Utterback T.R."/>
            <person name="Shu C.L."/>
            <person name="Osoegawa K."/>
            <person name="de Jong P.J."/>
            <person name="Hrdy I."/>
            <person name="Horvathova L."/>
            <person name="Zubacova Z."/>
            <person name="Dolezal P."/>
            <person name="Malik S.B."/>
            <person name="Logsdon J.M. Jr."/>
            <person name="Henze K."/>
            <person name="Gupta A."/>
            <person name="Wang C.C."/>
            <person name="Dunne R.L."/>
            <person name="Upcroft J.A."/>
            <person name="Upcroft P."/>
            <person name="White O."/>
            <person name="Salzberg S.L."/>
            <person name="Tang P."/>
            <person name="Chiu C.-H."/>
            <person name="Lee Y.-S."/>
            <person name="Embley T.M."/>
            <person name="Coombs G.H."/>
            <person name="Mottram J.C."/>
            <person name="Tachezy J."/>
            <person name="Fraser-Liggett C.M."/>
            <person name="Johnson P.J."/>
        </authorList>
    </citation>
    <scope>NUCLEOTIDE SEQUENCE [LARGE SCALE GENOMIC DNA]</scope>
    <source>
        <strain evidence="1">G3</strain>
    </source>
</reference>
<accession>A2DWJ4</accession>
<dbReference type="VEuPathDB" id="TrichDB:TVAG_201730"/>
<dbReference type="AlphaFoldDB" id="A2DWJ4"/>
<proteinExistence type="predicted"/>
<reference evidence="1" key="1">
    <citation type="submission" date="2006-10" db="EMBL/GenBank/DDBJ databases">
        <authorList>
            <person name="Amadeo P."/>
            <person name="Zhao Q."/>
            <person name="Wortman J."/>
            <person name="Fraser-Liggett C."/>
            <person name="Carlton J."/>
        </authorList>
    </citation>
    <scope>NUCLEOTIDE SEQUENCE</scope>
    <source>
        <strain evidence="1">G3</strain>
    </source>
</reference>
<sequence length="93" mass="11358">MSLDKFHEFFQSWVTKETVTVEELQSHFKEVYGNTPLTDMESIRLWNYISYLCNKYLHKEYDFLKFVEDFQYILERMDEEKQKQGPGITLVFL</sequence>
<dbReference type="VEuPathDB" id="TrichDB:TVAGG3_0919230"/>
<dbReference type="EMBL" id="DS113259">
    <property type="protein sequence ID" value="EAY15179.1"/>
    <property type="molecule type" value="Genomic_DNA"/>
</dbReference>
<name>A2DWJ4_TRIV3</name>
<dbReference type="InParanoid" id="A2DWJ4"/>
<keyword evidence="2" id="KW-1185">Reference proteome</keyword>
<evidence type="ECO:0000313" key="1">
    <source>
        <dbReference type="EMBL" id="EAY15179.1"/>
    </source>
</evidence>
<gene>
    <name evidence="1" type="ORF">TVAG_201730</name>
</gene>
<organism evidence="1 2">
    <name type="scientific">Trichomonas vaginalis (strain ATCC PRA-98 / G3)</name>
    <dbReference type="NCBI Taxonomy" id="412133"/>
    <lineage>
        <taxon>Eukaryota</taxon>
        <taxon>Metamonada</taxon>
        <taxon>Parabasalia</taxon>
        <taxon>Trichomonadida</taxon>
        <taxon>Trichomonadidae</taxon>
        <taxon>Trichomonas</taxon>
    </lineage>
</organism>
<protein>
    <submittedName>
        <fullName evidence="1">Uncharacterized protein</fullName>
    </submittedName>
</protein>